<proteinExistence type="predicted"/>
<organism evidence="1 2">
    <name type="scientific">Kosakonia phage Kc263</name>
    <dbReference type="NCBI Taxonomy" id="2863194"/>
    <lineage>
        <taxon>Viruses</taxon>
        <taxon>Duplodnaviria</taxon>
        <taxon>Heunggongvirae</taxon>
        <taxon>Uroviricota</taxon>
        <taxon>Caudoviricetes</taxon>
        <taxon>Chimalliviridae</taxon>
        <taxon>Branisovskavirus</taxon>
        <taxon>Branisovskavirus Kc263</taxon>
    </lineage>
</organism>
<evidence type="ECO:0000313" key="2">
    <source>
        <dbReference type="Proteomes" id="UP000828443"/>
    </source>
</evidence>
<dbReference type="RefSeq" id="YP_010676851.1">
    <property type="nucleotide sequence ID" value="NC_071015.1"/>
</dbReference>
<sequence length="105" mass="11585">MKILFNLAHQRNAFNILSANDIGIARAMLTKVCLDNGFPVSPGFYDRNLSFEHSAVYESVKDYAEHRLLGIPSCDVAVLTDLGNLQFQLSVHHNLSAPGSNNVQL</sequence>
<evidence type="ECO:0000313" key="1">
    <source>
        <dbReference type="EMBL" id="QYN80039.1"/>
    </source>
</evidence>
<protein>
    <submittedName>
        <fullName evidence="1">CRISPR-associated endoribonuclease</fullName>
    </submittedName>
</protein>
<dbReference type="EMBL" id="MZ348422">
    <property type="protein sequence ID" value="QYN80039.1"/>
    <property type="molecule type" value="Genomic_DNA"/>
</dbReference>
<keyword evidence="2" id="KW-1185">Reference proteome</keyword>
<accession>A0AAE7WFA6</accession>
<dbReference type="GeneID" id="77953216"/>
<name>A0AAE7WFA6_9CAUD</name>
<reference evidence="1" key="1">
    <citation type="journal article" date="2021" name="Viruses">
        <title>Novel Viruses That Lyse Plant and Human Strains of Kosakonia cowanii.</title>
        <authorList>
            <person name="Petrzik K."/>
            <person name="Brazdova S."/>
            <person name="Krawczyk K."/>
        </authorList>
    </citation>
    <scope>NUCLEOTIDE SEQUENCE</scope>
</reference>
<dbReference type="KEGG" id="vg:77953216"/>
<dbReference type="Proteomes" id="UP000828443">
    <property type="component" value="Segment"/>
</dbReference>